<dbReference type="GO" id="GO:0003700">
    <property type="term" value="F:DNA-binding transcription factor activity"/>
    <property type="evidence" value="ECO:0007669"/>
    <property type="project" value="InterPro"/>
</dbReference>
<evidence type="ECO:0000313" key="2">
    <source>
        <dbReference type="EMBL" id="GMH11787.1"/>
    </source>
</evidence>
<accession>A0AAD3XNU4</accession>
<dbReference type="PANTHER" id="PTHR32002:SF46">
    <property type="entry name" value="PROTEIN NLP2"/>
    <property type="match status" value="1"/>
</dbReference>
<dbReference type="Proteomes" id="UP001279734">
    <property type="component" value="Unassembled WGS sequence"/>
</dbReference>
<comment type="caution">
    <text evidence="2">The sequence shown here is derived from an EMBL/GenBank/DDBJ whole genome shotgun (WGS) entry which is preliminary data.</text>
</comment>
<dbReference type="AlphaFoldDB" id="A0AAD3XNU4"/>
<dbReference type="Pfam" id="PF22922">
    <property type="entry name" value="GAF_NLP"/>
    <property type="match status" value="1"/>
</dbReference>
<dbReference type="InterPro" id="IPR055081">
    <property type="entry name" value="NLP1-9_GAF"/>
</dbReference>
<proteinExistence type="predicted"/>
<reference evidence="2" key="1">
    <citation type="submission" date="2023-05" db="EMBL/GenBank/DDBJ databases">
        <title>Nepenthes gracilis genome sequencing.</title>
        <authorList>
            <person name="Fukushima K."/>
        </authorList>
    </citation>
    <scope>NUCLEOTIDE SEQUENCE</scope>
    <source>
        <strain evidence="2">SING2019-196</strain>
    </source>
</reference>
<organism evidence="2 3">
    <name type="scientific">Nepenthes gracilis</name>
    <name type="common">Slender pitcher plant</name>
    <dbReference type="NCBI Taxonomy" id="150966"/>
    <lineage>
        <taxon>Eukaryota</taxon>
        <taxon>Viridiplantae</taxon>
        <taxon>Streptophyta</taxon>
        <taxon>Embryophyta</taxon>
        <taxon>Tracheophyta</taxon>
        <taxon>Spermatophyta</taxon>
        <taxon>Magnoliopsida</taxon>
        <taxon>eudicotyledons</taxon>
        <taxon>Gunneridae</taxon>
        <taxon>Pentapetalae</taxon>
        <taxon>Caryophyllales</taxon>
        <taxon>Nepenthaceae</taxon>
        <taxon>Nepenthes</taxon>
    </lineage>
</organism>
<feature type="domain" description="NLP1-9 GAF" evidence="1">
    <location>
        <begin position="85"/>
        <end position="195"/>
    </location>
</feature>
<keyword evidence="3" id="KW-1185">Reference proteome</keyword>
<gene>
    <name evidence="2" type="ORF">Nepgr_013628</name>
</gene>
<dbReference type="EMBL" id="BSYO01000011">
    <property type="protein sequence ID" value="GMH11787.1"/>
    <property type="molecule type" value="Genomic_DNA"/>
</dbReference>
<sequence length="196" mass="21725">MPDLDFGWTPDLGCHCWYSMCVHQRFGMPDLRCGVPSSLSVSDTIVVRVSSRAGKITMRIYWIACMQAVDLRSSKILSPSKAKSRSSVYETALPEILHVLRTACDKHNLPLAQTWAPCIQHGKGGCWHPTNHAQCVSTVDSACYVRDPRVQESHEACSEHHLLRGQGVVGEAFMTNHPRVATDVTAFTKAEYSLSP</sequence>
<name>A0AAD3XNU4_NEPGR</name>
<protein>
    <recommendedName>
        <fullName evidence="1">NLP1-9 GAF domain-containing protein</fullName>
    </recommendedName>
</protein>
<evidence type="ECO:0000313" key="3">
    <source>
        <dbReference type="Proteomes" id="UP001279734"/>
    </source>
</evidence>
<evidence type="ECO:0000259" key="1">
    <source>
        <dbReference type="Pfam" id="PF22922"/>
    </source>
</evidence>
<dbReference type="InterPro" id="IPR045012">
    <property type="entry name" value="NLP"/>
</dbReference>
<dbReference type="PANTHER" id="PTHR32002">
    <property type="entry name" value="PROTEIN NLP8"/>
    <property type="match status" value="1"/>
</dbReference>